<dbReference type="Gene3D" id="3.20.20.80">
    <property type="entry name" value="Glycosidases"/>
    <property type="match status" value="1"/>
</dbReference>
<evidence type="ECO:0000259" key="4">
    <source>
        <dbReference type="PROSITE" id="PS01124"/>
    </source>
</evidence>
<keyword evidence="6" id="KW-1185">Reference proteome</keyword>
<evidence type="ECO:0000256" key="2">
    <source>
        <dbReference type="ARBA" id="ARBA00023125"/>
    </source>
</evidence>
<accession>A0ABV0EJV5</accession>
<dbReference type="InterPro" id="IPR017853">
    <property type="entry name" value="GH"/>
</dbReference>
<keyword evidence="1" id="KW-0805">Transcription regulation</keyword>
<proteinExistence type="predicted"/>
<dbReference type="RefSeq" id="WP_207700626.1">
    <property type="nucleotide sequence ID" value="NZ_JAFREL020000001.1"/>
</dbReference>
<keyword evidence="2" id="KW-0238">DNA-binding</keyword>
<dbReference type="SUPFAM" id="SSF51011">
    <property type="entry name" value="Glycosyl hydrolase domain"/>
    <property type="match status" value="1"/>
</dbReference>
<reference evidence="5 6" key="1">
    <citation type="submission" date="2021-03" db="EMBL/GenBank/DDBJ databases">
        <authorList>
            <person name="Gilmore M.S."/>
            <person name="Schwartzman J."/>
            <person name="Van Tyne D."/>
            <person name="Martin M."/>
            <person name="Earl A.M."/>
            <person name="Manson A.L."/>
            <person name="Straub T."/>
            <person name="Salamzade R."/>
            <person name="Saavedra J."/>
            <person name="Lebreton F."/>
            <person name="Prichula J."/>
            <person name="Schaufler K."/>
            <person name="Gaca A."/>
            <person name="Sgardioli B."/>
            <person name="Wagenaar J."/>
            <person name="Strong T."/>
        </authorList>
    </citation>
    <scope>NUCLEOTIDE SEQUENCE [LARGE SCALE GENOMIC DNA]</scope>
    <source>
        <strain evidence="5 6">665A</strain>
    </source>
</reference>
<dbReference type="PROSITE" id="PS01124">
    <property type="entry name" value="HTH_ARAC_FAMILY_2"/>
    <property type="match status" value="1"/>
</dbReference>
<comment type="caution">
    <text evidence="5">The sequence shown here is derived from an EMBL/GenBank/DDBJ whole genome shotgun (WGS) entry which is preliminary data.</text>
</comment>
<dbReference type="Pfam" id="PF12833">
    <property type="entry name" value="HTH_18"/>
    <property type="match status" value="1"/>
</dbReference>
<reference evidence="5 6" key="2">
    <citation type="submission" date="2024-02" db="EMBL/GenBank/DDBJ databases">
        <title>The Genome Sequence of Enterococcus sp. DIV0159.</title>
        <authorList>
            <person name="Earl A."/>
            <person name="Manson A."/>
            <person name="Gilmore M."/>
            <person name="Sanders J."/>
            <person name="Shea T."/>
            <person name="Howe W."/>
            <person name="Livny J."/>
            <person name="Cuomo C."/>
            <person name="Neafsey D."/>
            <person name="Birren B."/>
        </authorList>
    </citation>
    <scope>NUCLEOTIDE SEQUENCE [LARGE SCALE GENOMIC DNA]</scope>
    <source>
        <strain evidence="5 6">665A</strain>
    </source>
</reference>
<evidence type="ECO:0000313" key="6">
    <source>
        <dbReference type="Proteomes" id="UP000664357"/>
    </source>
</evidence>
<dbReference type="Gene3D" id="1.10.10.60">
    <property type="entry name" value="Homeodomain-like"/>
    <property type="match status" value="2"/>
</dbReference>
<keyword evidence="3" id="KW-0804">Transcription</keyword>
<dbReference type="InterPro" id="IPR009057">
    <property type="entry name" value="Homeodomain-like_sf"/>
</dbReference>
<sequence length="775" mass="89976">METKTTYSIRYQRLAAADHYFADFFTLMMPLKGEMMIEDDGQPVQLHAGTIYCVNLHHLLSIVSAEEDNVVLFLRIDSIYFASQYPAFFNSLFACPFEHNLQGKQQAVAELKAVMTELCINEFNTQAEHTIYETIKLEMILLLLVQHFMTSKHQGTVHSEKHQIKEIIEFIAENCTKGITVKQIADHFFFAESTLSKLFKEETGEYLSQYLKKIQLRKSMDDLTHSKKSIEQIALDNGFKSAKVYRDQFKRLYTMTPTAYRNKGDLEEHPVRMALNPAMDLTSGQIIQLLYSVLQESPPEHAPTHLFRQTKELLIQEVSEIRPRSAAKVIIQIGNLTDLAKQNIQAELLELKQIHALDSISCFHLFPELPLSYTLAKQAKLNSFPAFAELDQAMEFICQNNLQLMLTLSKERYDKYGPLIYLQVMQRMINKFGQQIFSLLSVNFEWSAKYNEQEQAHYFALRKKIQSFSAQFRVGFCFPLPDPYEEEAVRQTAQVFLKQMAGQADFVTFTVEPNVVLHQKQDFSEETAFYHQYVQAKTRFVLQLLKEAKMNVPLYLMEWNTLTGTTINFNGLFFRGALIVQELLQLDQLVEGYGFWLDFYLHEQNRNFGSTDSSGLDLFHFHGHRRPSFFCLQLTRRVTGTILSEGPEHLLTKQGRKYQLLVWNTNYFDPQLSSEEAFLASQSLDLSVRLRQVLNGRFQVKRLVLDRNHGALFYAYSKFQEAQELDEETEAYIHKTNKPSLRVFDTKITDTFSYSFHLDTNAVVLFEFTPIVYLN</sequence>
<dbReference type="PANTHER" id="PTHR43280:SF2">
    <property type="entry name" value="HTH-TYPE TRANSCRIPTIONAL REGULATOR EXSA"/>
    <property type="match status" value="1"/>
</dbReference>
<dbReference type="SUPFAM" id="SSF46689">
    <property type="entry name" value="Homeodomain-like"/>
    <property type="match status" value="2"/>
</dbReference>
<evidence type="ECO:0000256" key="3">
    <source>
        <dbReference type="ARBA" id="ARBA00023163"/>
    </source>
</evidence>
<dbReference type="Gene3D" id="2.60.40.1500">
    <property type="entry name" value="Glycosyl hydrolase domain, family 39"/>
    <property type="match status" value="1"/>
</dbReference>
<dbReference type="EMBL" id="JAFREL020000001">
    <property type="protein sequence ID" value="MEO1768859.1"/>
    <property type="molecule type" value="Genomic_DNA"/>
</dbReference>
<gene>
    <name evidence="5" type="ORF">JZO67_000798</name>
</gene>
<protein>
    <recommendedName>
        <fullName evidence="4">HTH araC/xylS-type domain-containing protein</fullName>
    </recommendedName>
</protein>
<dbReference type="SUPFAM" id="SSF51445">
    <property type="entry name" value="(Trans)glycosidases"/>
    <property type="match status" value="1"/>
</dbReference>
<organism evidence="5 6">
    <name type="scientific">Candidatus Enterococcus ferrettii</name>
    <dbReference type="NCBI Taxonomy" id="2815324"/>
    <lineage>
        <taxon>Bacteria</taxon>
        <taxon>Bacillati</taxon>
        <taxon>Bacillota</taxon>
        <taxon>Bacilli</taxon>
        <taxon>Lactobacillales</taxon>
        <taxon>Enterococcaceae</taxon>
        <taxon>Enterococcus</taxon>
    </lineage>
</organism>
<dbReference type="SMART" id="SM00342">
    <property type="entry name" value="HTH_ARAC"/>
    <property type="match status" value="1"/>
</dbReference>
<dbReference type="InterPro" id="IPR018060">
    <property type="entry name" value="HTH_AraC"/>
</dbReference>
<evidence type="ECO:0000256" key="1">
    <source>
        <dbReference type="ARBA" id="ARBA00023015"/>
    </source>
</evidence>
<evidence type="ECO:0000313" key="5">
    <source>
        <dbReference type="EMBL" id="MEO1768859.1"/>
    </source>
</evidence>
<feature type="domain" description="HTH araC/xylS-type" evidence="4">
    <location>
        <begin position="165"/>
        <end position="263"/>
    </location>
</feature>
<dbReference type="PANTHER" id="PTHR43280">
    <property type="entry name" value="ARAC-FAMILY TRANSCRIPTIONAL REGULATOR"/>
    <property type="match status" value="1"/>
</dbReference>
<dbReference type="Proteomes" id="UP000664357">
    <property type="component" value="Unassembled WGS sequence"/>
</dbReference>
<name>A0ABV0EJV5_9ENTE</name>